<dbReference type="GO" id="GO:0004222">
    <property type="term" value="F:metalloendopeptidase activity"/>
    <property type="evidence" value="ECO:0007669"/>
    <property type="project" value="TreeGrafter"/>
</dbReference>
<dbReference type="PANTHER" id="PTHR21666">
    <property type="entry name" value="PEPTIDASE-RELATED"/>
    <property type="match status" value="1"/>
</dbReference>
<feature type="transmembrane region" description="Helical" evidence="1">
    <location>
        <begin position="20"/>
        <end position="42"/>
    </location>
</feature>
<evidence type="ECO:0000313" key="3">
    <source>
        <dbReference type="EMBL" id="MBN1572347.1"/>
    </source>
</evidence>
<reference evidence="3" key="1">
    <citation type="journal article" date="2021" name="Environ. Microbiol.">
        <title>Genomic characterization of three novel Desulfobacterota classes expand the metabolic and phylogenetic diversity of the phylum.</title>
        <authorList>
            <person name="Murphy C.L."/>
            <person name="Biggerstaff J."/>
            <person name="Eichhorn A."/>
            <person name="Ewing E."/>
            <person name="Shahan R."/>
            <person name="Soriano D."/>
            <person name="Stewart S."/>
            <person name="VanMol K."/>
            <person name="Walker R."/>
            <person name="Walters P."/>
            <person name="Elshahed M.S."/>
            <person name="Youssef N.H."/>
        </authorList>
    </citation>
    <scope>NUCLEOTIDE SEQUENCE</scope>
    <source>
        <strain evidence="3">Zod_Metabat.24</strain>
    </source>
</reference>
<dbReference type="Pfam" id="PF01551">
    <property type="entry name" value="Peptidase_M23"/>
    <property type="match status" value="1"/>
</dbReference>
<accession>A0A9D8KD96</accession>
<evidence type="ECO:0000256" key="1">
    <source>
        <dbReference type="SAM" id="Phobius"/>
    </source>
</evidence>
<dbReference type="CDD" id="cd12797">
    <property type="entry name" value="M23_peptidase"/>
    <property type="match status" value="1"/>
</dbReference>
<dbReference type="FunFam" id="2.70.70.10:FF:000006">
    <property type="entry name" value="M23 family peptidase"/>
    <property type="match status" value="1"/>
</dbReference>
<dbReference type="EMBL" id="JAFGIX010000020">
    <property type="protein sequence ID" value="MBN1572347.1"/>
    <property type="molecule type" value="Genomic_DNA"/>
</dbReference>
<gene>
    <name evidence="3" type="ORF">JW984_04030</name>
</gene>
<dbReference type="InterPro" id="IPR016047">
    <property type="entry name" value="M23ase_b-sheet_dom"/>
</dbReference>
<name>A0A9D8KD96_9DELT</name>
<keyword evidence="1" id="KW-0472">Membrane</keyword>
<dbReference type="InterPro" id="IPR011055">
    <property type="entry name" value="Dup_hybrid_motif"/>
</dbReference>
<proteinExistence type="predicted"/>
<comment type="caution">
    <text evidence="3">The sequence shown here is derived from an EMBL/GenBank/DDBJ whole genome shotgun (WGS) entry which is preliminary data.</text>
</comment>
<dbReference type="AlphaFoldDB" id="A0A9D8KD96"/>
<organism evidence="3 4">
    <name type="scientific">Candidatus Zymogenus saltonus</name>
    <dbReference type="NCBI Taxonomy" id="2844893"/>
    <lineage>
        <taxon>Bacteria</taxon>
        <taxon>Deltaproteobacteria</taxon>
        <taxon>Candidatus Zymogenia</taxon>
        <taxon>Candidatus Zymogeniales</taxon>
        <taxon>Candidatus Zymogenaceae</taxon>
        <taxon>Candidatus Zymogenus</taxon>
    </lineage>
</organism>
<dbReference type="PANTHER" id="PTHR21666:SF270">
    <property type="entry name" value="MUREIN HYDROLASE ACTIVATOR ENVC"/>
    <property type="match status" value="1"/>
</dbReference>
<dbReference type="SUPFAM" id="SSF51261">
    <property type="entry name" value="Duplicated hybrid motif"/>
    <property type="match status" value="1"/>
</dbReference>
<evidence type="ECO:0000313" key="4">
    <source>
        <dbReference type="Proteomes" id="UP000809273"/>
    </source>
</evidence>
<dbReference type="InterPro" id="IPR050570">
    <property type="entry name" value="Cell_wall_metabolism_enzyme"/>
</dbReference>
<feature type="domain" description="M23ase beta-sheet core" evidence="2">
    <location>
        <begin position="194"/>
        <end position="289"/>
    </location>
</feature>
<reference evidence="3" key="2">
    <citation type="submission" date="2021-01" db="EMBL/GenBank/DDBJ databases">
        <authorList>
            <person name="Hahn C.R."/>
            <person name="Youssef N.H."/>
            <person name="Elshahed M."/>
        </authorList>
    </citation>
    <scope>NUCLEOTIDE SEQUENCE</scope>
    <source>
        <strain evidence="3">Zod_Metabat.24</strain>
    </source>
</reference>
<sequence length="295" mass="32695">MIVTDGAESLSRFKISSISLNIMIFLFIASFILSGVLAVSYVKMHMESKKLAYLEEETEVQERQIKEFESTFADLSTRLNGLKALNDKLCDMADVKVYSGGYEMFGIGGPLVDEEGESKTDKDDFGSFTDKISNDIDRLQKKSETQGKSLQELYSFLEGQQNRLDSTPSILPTRGIYNVKGFGFRKDPITGKLRMHNGVDIINKAGTPIFAPAVGVVSFTGIRTGYGKYVIIDHGYGISTGYGHLENILVDEGDRVKRGQKIALMGNTGRSIGTHLHYEVRINDVPINPLLFVLN</sequence>
<keyword evidence="1" id="KW-1133">Transmembrane helix</keyword>
<dbReference type="Proteomes" id="UP000809273">
    <property type="component" value="Unassembled WGS sequence"/>
</dbReference>
<protein>
    <submittedName>
        <fullName evidence="3">M23 family metallopeptidase</fullName>
    </submittedName>
</protein>
<dbReference type="Gene3D" id="2.70.70.10">
    <property type="entry name" value="Glucose Permease (Domain IIA)"/>
    <property type="match status" value="1"/>
</dbReference>
<evidence type="ECO:0000259" key="2">
    <source>
        <dbReference type="Pfam" id="PF01551"/>
    </source>
</evidence>
<keyword evidence="1" id="KW-0812">Transmembrane</keyword>